<organism evidence="1 2">
    <name type="scientific">Lentzea alba</name>
    <dbReference type="NCBI Taxonomy" id="2714351"/>
    <lineage>
        <taxon>Bacteria</taxon>
        <taxon>Bacillati</taxon>
        <taxon>Actinomycetota</taxon>
        <taxon>Actinomycetes</taxon>
        <taxon>Pseudonocardiales</taxon>
        <taxon>Pseudonocardiaceae</taxon>
        <taxon>Lentzea</taxon>
    </lineage>
</organism>
<sequence>MVTDSSKLTVCRGCCCGTDAKHPGVDHEGQLRTLREAVGEEHVQVADCLDSCDFSNVVVVRPAPSARAEGASPVWFGGVLGDDATRHVLDWVAAGGPGRAALPTELAAKVIERTTGQQDPDLDGELAS</sequence>
<comment type="caution">
    <text evidence="1">The sequence shown here is derived from an EMBL/GenBank/DDBJ whole genome shotgun (WGS) entry which is preliminary data.</text>
</comment>
<evidence type="ECO:0008006" key="3">
    <source>
        <dbReference type="Google" id="ProtNLM"/>
    </source>
</evidence>
<reference evidence="1 2" key="1">
    <citation type="submission" date="2020-03" db="EMBL/GenBank/DDBJ databases">
        <title>Isolation and identification of active actinomycetes.</title>
        <authorList>
            <person name="Sun X."/>
        </authorList>
    </citation>
    <scope>NUCLEOTIDE SEQUENCE [LARGE SCALE GENOMIC DNA]</scope>
    <source>
        <strain evidence="1 2">NEAU-D13</strain>
    </source>
</reference>
<dbReference type="AlphaFoldDB" id="A0A7C9W0R5"/>
<dbReference type="EMBL" id="JAAMPJ010000005">
    <property type="protein sequence ID" value="NGY61279.1"/>
    <property type="molecule type" value="Genomic_DNA"/>
</dbReference>
<accession>A0A7C9W0R5</accession>
<protein>
    <recommendedName>
        <fullName evidence="3">(2Fe-2S) ferredoxin</fullName>
    </recommendedName>
</protein>
<dbReference type="Proteomes" id="UP000481360">
    <property type="component" value="Unassembled WGS sequence"/>
</dbReference>
<gene>
    <name evidence="1" type="ORF">G7043_20345</name>
</gene>
<evidence type="ECO:0000313" key="1">
    <source>
        <dbReference type="EMBL" id="NGY61279.1"/>
    </source>
</evidence>
<keyword evidence="2" id="KW-1185">Reference proteome</keyword>
<evidence type="ECO:0000313" key="2">
    <source>
        <dbReference type="Proteomes" id="UP000481360"/>
    </source>
</evidence>
<name>A0A7C9W0R5_9PSEU</name>
<proteinExistence type="predicted"/>